<dbReference type="EMBL" id="CACRTF010000017">
    <property type="protein sequence ID" value="VYT44957.1"/>
    <property type="molecule type" value="Genomic_DNA"/>
</dbReference>
<dbReference type="GeneID" id="23114072"/>
<dbReference type="RefSeq" id="WP_002576092.1">
    <property type="nucleotide sequence ID" value="NZ_BAABZS010000001.1"/>
</dbReference>
<evidence type="ECO:0000313" key="1">
    <source>
        <dbReference type="EMBL" id="VYT44957.1"/>
    </source>
</evidence>
<proteinExistence type="predicted"/>
<organism evidence="1">
    <name type="scientific">Enterocloster bolteae</name>
    <dbReference type="NCBI Taxonomy" id="208479"/>
    <lineage>
        <taxon>Bacteria</taxon>
        <taxon>Bacillati</taxon>
        <taxon>Bacillota</taxon>
        <taxon>Clostridia</taxon>
        <taxon>Lachnospirales</taxon>
        <taxon>Lachnospiraceae</taxon>
        <taxon>Enterocloster</taxon>
    </lineage>
</organism>
<protein>
    <submittedName>
        <fullName evidence="1">Uncharacterized protein</fullName>
    </submittedName>
</protein>
<reference evidence="1" key="1">
    <citation type="submission" date="2019-11" db="EMBL/GenBank/DDBJ databases">
        <authorList>
            <person name="Feng L."/>
        </authorList>
    </citation>
    <scope>NUCLEOTIDE SEQUENCE</scope>
    <source>
        <strain evidence="1">CbolteaeLFYP116</strain>
    </source>
</reference>
<accession>A0A6N2WT75</accession>
<sequence>MTKIECVRKLLETFFNDKIESNVKEMKQYVDERMGETFNENTFYTIINKLKKSGCLEPYGKRGSYRWIVEKTTEYTDNYKDEMEKLHSFTALSRSGEVEIEDVKHKSPELERTSIRNIEQSLEWNPVLKGKDEKMESALSFVKQMVSFLNIDERYYDMIDNPYPIDPWSITPELSESIQILRTIAEGKKRLDDIILQNDKGRS</sequence>
<dbReference type="AlphaFoldDB" id="A0A6N2WT75"/>
<gene>
    <name evidence="1" type="ORF">CBLFYP116_03934</name>
</gene>
<name>A0A6N2WT75_9FIRM</name>